<dbReference type="VEuPathDB" id="TriTrypDB:Tb09.v4.0050"/>
<keyword evidence="5" id="KW-1185">Reference proteome</keyword>
<feature type="chain" id="PRO_5010138544" evidence="2">
    <location>
        <begin position="27"/>
        <end position="483"/>
    </location>
</feature>
<evidence type="ECO:0000313" key="5">
    <source>
        <dbReference type="Proteomes" id="UP000008524"/>
    </source>
</evidence>
<dbReference type="InParanoid" id="Q4FKU4"/>
<proteinExistence type="predicted"/>
<keyword evidence="2" id="KW-0732">Signal</keyword>
<dbReference type="EMBL" id="CT009751">
    <property type="protein sequence ID" value="CAJ16236.1"/>
    <property type="molecule type" value="Genomic_DNA"/>
</dbReference>
<accession>Q38G26</accession>
<sequence>MCKTKSSSSLGAYTFLTLITLIAVSGTDTPEEITKDACGSAAFLRIVADTVKSGLLAAVKRNNELNKRLAQATAAVRNQQRPDLGKAAMALLPILAKKAAEETSAALAMPTRALPGLVAAANYSGQQQALAALLTTEVADSTTGQSDVGSAASGTANIKFKLSQTNGLTSCASSVNKAADKHASWATVPGLKKFSIHSPEPEVSASDNRFLAVGKGSGNGQQCDVNGGTNKQFTVTSSHVCIAGGPVFSAAQKQLDAGTSGDYGRGHISSYSETDEDHFAKQAATDIKTAVNALASRAGAFDPNELSSYDADPDFQAAVGAIYGNLPRDKATGEAKNTVSNLITQHFGKAQNFKSKIWDEIEKLKVPATVLGDKAEMTLKDVDDIGLATHIMVQHITASFQKSAPQAEKQPDTTEVKPGKAEETKKTADECKKHTTSEDCKKEKGCDFVEKKPEGEKCFPKVETDKKDEENNGKESSDRKDKP</sequence>
<feature type="region of interest" description="Disordered" evidence="1">
    <location>
        <begin position="400"/>
        <end position="483"/>
    </location>
</feature>
<reference evidence="4" key="1">
    <citation type="journal article" date="2005" name="Science">
        <title>Comparative genomics of trypanosomatid parasitic protozoa.</title>
        <authorList>
            <person name="El-Sayed N.M."/>
            <person name="Myler P.J."/>
            <person name="Blandin G."/>
            <person name="Berriman M."/>
            <person name="Crabtree J."/>
            <person name="Aggarwal G."/>
            <person name="Caler E."/>
            <person name="Renauld H."/>
            <person name="Worthey E.A."/>
            <person name="Hertz-Fowler C."/>
            <person name="Ghedin E."/>
            <person name="Peacock C."/>
            <person name="Bartholomeu D.C."/>
            <person name="Haas B.J."/>
            <person name="Tran A.N."/>
            <person name="Wortman J.R."/>
            <person name="Alsmark U.C."/>
            <person name="Angiuoli S."/>
            <person name="Anupama A."/>
            <person name="Badger J."/>
            <person name="Bringaud F."/>
            <person name="Cadag E."/>
            <person name="Carlton J.M."/>
            <person name="Cerqueira G.C."/>
            <person name="Creasy T."/>
            <person name="Delcher A.L."/>
            <person name="Djikeng A."/>
            <person name="Embley T.M."/>
            <person name="Hauser C."/>
            <person name="Ivens A.C."/>
            <person name="Kummerfeld S.K."/>
            <person name="Pereira-Leal J.B."/>
            <person name="Nilsson D."/>
            <person name="Peterson J."/>
            <person name="Salzberg S.L."/>
            <person name="Shallom J."/>
            <person name="Silva J.C."/>
            <person name="Sundaram J."/>
            <person name="Westenberger S."/>
            <person name="White O."/>
            <person name="Melville S.E."/>
            <person name="Donelson J.E."/>
            <person name="Andersson B."/>
            <person name="Stuart K.D."/>
            <person name="Hall N."/>
        </authorList>
    </citation>
    <scope>NUCLEOTIDE SEQUENCE</scope>
    <source>
        <strain evidence="4">927/4 GUTat10.1</strain>
    </source>
</reference>
<dbReference type="Proteomes" id="UP000008524">
    <property type="component" value="Chromosome 9"/>
</dbReference>
<gene>
    <name evidence="4" type="ORF">Tb09.v4.0004</name>
    <name evidence="3" type="ORF">Tb09.v4.0050</name>
</gene>
<dbReference type="SUPFAM" id="SSF58087">
    <property type="entry name" value="Variant surface glycoprotein (N-terminal domain)"/>
    <property type="match status" value="1"/>
</dbReference>
<evidence type="ECO:0000313" key="4">
    <source>
        <dbReference type="EMBL" id="EAN76244.1"/>
    </source>
</evidence>
<dbReference type="AlphaFoldDB" id="Q4FKU4"/>
<dbReference type="Gene3D" id="3.90.150.10">
    <property type="entry name" value="Variant Surface Glycoprotein, subunit A domain 1"/>
    <property type="match status" value="1"/>
</dbReference>
<reference evidence="4 5" key="2">
    <citation type="journal article" date="2005" name="Science">
        <title>The genome of the African trypanosome Trypanosoma brucei.</title>
        <authorList>
            <person name="Berriman M."/>
            <person name="Ghedin E."/>
            <person name="Hertz-Fowler C."/>
            <person name="Blandin G."/>
            <person name="Renauld H."/>
            <person name="Bartholomeu D.C."/>
            <person name="Lennard N.J."/>
            <person name="Caler E."/>
            <person name="Hamlin N.E."/>
            <person name="Haas B."/>
            <person name="Bohme U."/>
            <person name="Hannick L."/>
            <person name="Aslett M.A."/>
            <person name="Shallom J."/>
            <person name="Marcello L."/>
            <person name="Hou L."/>
            <person name="Wickstead B."/>
            <person name="Alsmark U.C."/>
            <person name="Arrowsmith C."/>
            <person name="Atkin R.J."/>
            <person name="Barron A.J."/>
            <person name="Bringaud F."/>
            <person name="Brooks K."/>
            <person name="Carrington M."/>
            <person name="Cherevach I."/>
            <person name="Chillingworth T.J."/>
            <person name="Churcher C."/>
            <person name="Clark L.N."/>
            <person name="Corton C.H."/>
            <person name="Cronin A."/>
            <person name="Davies R.M."/>
            <person name="Doggett J."/>
            <person name="Djikeng A."/>
            <person name="Feldblyum T."/>
            <person name="Field M.C."/>
            <person name="Fraser A."/>
            <person name="Goodhead I."/>
            <person name="Hance Z."/>
            <person name="Harper D."/>
            <person name="Harris B.R."/>
            <person name="Hauser H."/>
            <person name="Hostetler J."/>
            <person name="Ivens A."/>
            <person name="Jagels K."/>
            <person name="Johnson D."/>
            <person name="Johnson J."/>
            <person name="Jones K."/>
            <person name="Kerhornou A.X."/>
            <person name="Koo H."/>
            <person name="Larke N."/>
            <person name="Landfear S."/>
            <person name="Larkin C."/>
            <person name="Leech V."/>
            <person name="Line A."/>
            <person name="Lord A."/>
            <person name="Macleod A."/>
            <person name="Mooney P.J."/>
            <person name="Moule S."/>
            <person name="Martin D.M."/>
            <person name="Morgan G.W."/>
            <person name="Mungall K."/>
            <person name="Norbertczak H."/>
            <person name="Ormond D."/>
            <person name="Pai G."/>
            <person name="Peacock C.S."/>
            <person name="Peterson J."/>
            <person name="Quail M.A."/>
            <person name="Rabbinowitsch E."/>
            <person name="Rajandream M.A."/>
            <person name="Reitter C."/>
            <person name="Salzberg S.L."/>
            <person name="Sanders M."/>
            <person name="Schobel S."/>
            <person name="Sharp S."/>
            <person name="Simmonds M."/>
            <person name="Simpson A.J."/>
            <person name="Tallon L."/>
            <person name="Turner C.M."/>
            <person name="Tait A."/>
            <person name="Tivey A.R."/>
            <person name="Van Aken S."/>
            <person name="Walker D."/>
            <person name="Wanless D."/>
            <person name="Wang S."/>
            <person name="White B."/>
            <person name="White O."/>
            <person name="Whitehead S."/>
            <person name="Woodward J."/>
            <person name="Wortman J."/>
            <person name="Adams M.D."/>
            <person name="Embley T.M."/>
            <person name="Gull K."/>
            <person name="Ullu E."/>
            <person name="Barry J.D."/>
            <person name="Fairlamb A.H."/>
            <person name="Opperdoes F."/>
            <person name="Barrell B.G."/>
            <person name="Donelson J.E."/>
            <person name="Hall N."/>
            <person name="Fraser C.M."/>
            <person name="Melville S.E."/>
            <person name="El-Sayed N.M."/>
        </authorList>
    </citation>
    <scope>NUCLEOTIDE SEQUENCE [LARGE SCALE GENOMIC DNA]</scope>
    <source>
        <strain evidence="4 5">927/4 GUTat10.1</strain>
    </source>
</reference>
<evidence type="ECO:0000313" key="3">
    <source>
        <dbReference type="EMBL" id="CAJ16236.1"/>
    </source>
</evidence>
<dbReference type="EMBL" id="CM000207">
    <property type="protein sequence ID" value="EAN76244.1"/>
    <property type="molecule type" value="Genomic_DNA"/>
</dbReference>
<feature type="signal peptide" evidence="2">
    <location>
        <begin position="1"/>
        <end position="26"/>
    </location>
</feature>
<dbReference type="GeneID" id="3660511"/>
<dbReference type="RefSeq" id="XP_803400.1">
    <property type="nucleotide sequence ID" value="XM_798307.1"/>
</dbReference>
<name>Q4FKU4_TRYB2</name>
<dbReference type="Gene3D" id="1.10.470.10">
    <property type="entry name" value="Variant Surface Glycoprotein, subunit A, domain 2"/>
    <property type="match status" value="1"/>
</dbReference>
<accession>Q4FKU4</accession>
<reference evidence="3" key="3">
    <citation type="submission" date="2005-06" db="EMBL/GenBank/DDBJ databases">
        <authorList>
            <person name="Lennard N."/>
            <person name="Barron A."/>
            <person name="Clark L."/>
            <person name="Corton C."/>
            <person name="Harris B."/>
            <person name="Line A."/>
            <person name="Berriman M."/>
            <person name="Hertz-Fowler C."/>
            <person name="Renauld H."/>
            <person name="Bohme U."/>
            <person name="Arrowsmith C."/>
            <person name="Cronin C."/>
            <person name="Davies R."/>
            <person name="Doggett J."/>
            <person name="Fraser A."/>
            <person name="Johnson D."/>
            <person name="Larke N."/>
            <person name="Leech V."/>
            <person name="Lord A."/>
            <person name="MacLeod A."/>
            <person name="Norbertczak H."/>
            <person name="Ormand D."/>
            <person name="Quail M."/>
            <person name="Rabbinowitsch E."/>
            <person name="Rajandream M."/>
            <person name="Reitter C."/>
            <person name="Sharp S."/>
            <person name="Woodward J."/>
            <person name="Hall N."/>
            <person name="Melville S.and.Barrell.B."/>
        </authorList>
    </citation>
    <scope>NUCLEOTIDE SEQUENCE</scope>
    <source>
        <strain evidence="3">927/4 GUTat10.1</strain>
    </source>
</reference>
<dbReference type="KEGG" id="tbr:Tb09.v4.0004"/>
<dbReference type="PaxDb" id="5691-EAN76244"/>
<evidence type="ECO:0000256" key="1">
    <source>
        <dbReference type="SAM" id="MobiDB-lite"/>
    </source>
</evidence>
<organism evidence="3">
    <name type="scientific">Trypanosoma brucei brucei (strain 927/4 GUTat10.1)</name>
    <dbReference type="NCBI Taxonomy" id="185431"/>
    <lineage>
        <taxon>Eukaryota</taxon>
        <taxon>Discoba</taxon>
        <taxon>Euglenozoa</taxon>
        <taxon>Kinetoplastea</taxon>
        <taxon>Metakinetoplastina</taxon>
        <taxon>Trypanosomatida</taxon>
        <taxon>Trypanosomatidae</taxon>
        <taxon>Trypanosoma</taxon>
    </lineage>
</organism>
<evidence type="ECO:0000256" key="2">
    <source>
        <dbReference type="SAM" id="SignalP"/>
    </source>
</evidence>
<feature type="compositionally biased region" description="Basic and acidic residues" evidence="1">
    <location>
        <begin position="409"/>
        <end position="483"/>
    </location>
</feature>
<protein>
    <submittedName>
        <fullName evidence="3">Variant surface glycoprotein (VSG), putative</fullName>
    </submittedName>
</protein>